<organism evidence="2 3">
    <name type="scientific">Oryza sativa subsp. japonica</name>
    <name type="common">Rice</name>
    <dbReference type="NCBI Taxonomy" id="39947"/>
    <lineage>
        <taxon>Eukaryota</taxon>
        <taxon>Viridiplantae</taxon>
        <taxon>Streptophyta</taxon>
        <taxon>Embryophyta</taxon>
        <taxon>Tracheophyta</taxon>
        <taxon>Spermatophyta</taxon>
        <taxon>Magnoliopsida</taxon>
        <taxon>Liliopsida</taxon>
        <taxon>Poales</taxon>
        <taxon>Poaceae</taxon>
        <taxon>BOP clade</taxon>
        <taxon>Oryzoideae</taxon>
        <taxon>Oryzeae</taxon>
        <taxon>Oryzinae</taxon>
        <taxon>Oryza</taxon>
        <taxon>Oryza sativa</taxon>
    </lineage>
</organism>
<dbReference type="EMBL" id="AL731602">
    <property type="protein sequence ID" value="CAD39359.2"/>
    <property type="molecule type" value="Genomic_DNA"/>
</dbReference>
<feature type="region of interest" description="Disordered" evidence="1">
    <location>
        <begin position="1"/>
        <end position="76"/>
    </location>
</feature>
<evidence type="ECO:0000313" key="2">
    <source>
        <dbReference type="EMBL" id="CAD39359.2"/>
    </source>
</evidence>
<feature type="compositionally biased region" description="Polar residues" evidence="1">
    <location>
        <begin position="39"/>
        <end position="48"/>
    </location>
</feature>
<reference evidence="3" key="1">
    <citation type="journal article" date="2005" name="Nature">
        <title>The map-based sequence of the rice genome.</title>
        <authorList>
            <consortium name="International rice genome sequencing project (IRGSP)"/>
            <person name="Matsumoto T."/>
            <person name="Wu J."/>
            <person name="Kanamori H."/>
            <person name="Katayose Y."/>
            <person name="Fujisawa M."/>
            <person name="Namiki N."/>
            <person name="Mizuno H."/>
            <person name="Yamamoto K."/>
            <person name="Antonio B.A."/>
            <person name="Baba T."/>
            <person name="Sakata K."/>
            <person name="Nagamura Y."/>
            <person name="Aoki H."/>
            <person name="Arikawa K."/>
            <person name="Arita K."/>
            <person name="Bito T."/>
            <person name="Chiden Y."/>
            <person name="Fujitsuka N."/>
            <person name="Fukunaka R."/>
            <person name="Hamada M."/>
            <person name="Harada C."/>
            <person name="Hayashi A."/>
            <person name="Hijishita S."/>
            <person name="Honda M."/>
            <person name="Hosokawa S."/>
            <person name="Ichikawa Y."/>
            <person name="Idonuma A."/>
            <person name="Iijima M."/>
            <person name="Ikeda M."/>
            <person name="Ikeno M."/>
            <person name="Ito K."/>
            <person name="Ito S."/>
            <person name="Ito T."/>
            <person name="Ito Y."/>
            <person name="Ito Y."/>
            <person name="Iwabuchi A."/>
            <person name="Kamiya K."/>
            <person name="Karasawa W."/>
            <person name="Kurita K."/>
            <person name="Katagiri S."/>
            <person name="Kikuta A."/>
            <person name="Kobayashi H."/>
            <person name="Kobayashi N."/>
            <person name="Machita K."/>
            <person name="Maehara T."/>
            <person name="Masukawa M."/>
            <person name="Mizubayashi T."/>
            <person name="Mukai Y."/>
            <person name="Nagasaki H."/>
            <person name="Nagata Y."/>
            <person name="Naito S."/>
            <person name="Nakashima M."/>
            <person name="Nakama Y."/>
            <person name="Nakamichi Y."/>
            <person name="Nakamura M."/>
            <person name="Meguro A."/>
            <person name="Negishi M."/>
            <person name="Ohta I."/>
            <person name="Ohta T."/>
            <person name="Okamoto M."/>
            <person name="Ono N."/>
            <person name="Saji S."/>
            <person name="Sakaguchi M."/>
            <person name="Sakai K."/>
            <person name="Shibata M."/>
            <person name="Shimokawa T."/>
            <person name="Song J."/>
            <person name="Takazaki Y."/>
            <person name="Terasawa K."/>
            <person name="Tsugane M."/>
            <person name="Tsuji K."/>
            <person name="Ueda S."/>
            <person name="Waki K."/>
            <person name="Yamagata H."/>
            <person name="Yamamoto M."/>
            <person name="Yamamoto S."/>
            <person name="Yamane H."/>
            <person name="Yoshiki S."/>
            <person name="Yoshihara R."/>
            <person name="Yukawa K."/>
            <person name="Zhong H."/>
            <person name="Yano M."/>
            <person name="Yuan Q."/>
            <person name="Ouyang S."/>
            <person name="Liu J."/>
            <person name="Jones K.M."/>
            <person name="Gansberger K."/>
            <person name="Moffat K."/>
            <person name="Hill J."/>
            <person name="Bera J."/>
            <person name="Fadrosh D."/>
            <person name="Jin S."/>
            <person name="Johri S."/>
            <person name="Kim M."/>
            <person name="Overton L."/>
            <person name="Reardon M."/>
            <person name="Tsitrin T."/>
            <person name="Vuong H."/>
            <person name="Weaver B."/>
            <person name="Ciecko A."/>
            <person name="Tallon L."/>
            <person name="Jackson J."/>
            <person name="Pai G."/>
            <person name="Aken S.V."/>
            <person name="Utterback T."/>
            <person name="Reidmuller S."/>
            <person name="Feldblyum T."/>
            <person name="Hsiao J."/>
            <person name="Zismann V."/>
            <person name="Iobst S."/>
            <person name="de Vazeille A.R."/>
            <person name="Buell C.R."/>
            <person name="Ying K."/>
            <person name="Li Y."/>
            <person name="Lu T."/>
            <person name="Huang Y."/>
            <person name="Zhao Q."/>
            <person name="Feng Q."/>
            <person name="Zhang L."/>
            <person name="Zhu J."/>
            <person name="Weng Q."/>
            <person name="Mu J."/>
            <person name="Lu Y."/>
            <person name="Fan D."/>
            <person name="Liu Y."/>
            <person name="Guan J."/>
            <person name="Zhang Y."/>
            <person name="Yu S."/>
            <person name="Liu X."/>
            <person name="Zhang Y."/>
            <person name="Hong G."/>
            <person name="Han B."/>
            <person name="Choisne N."/>
            <person name="Demange N."/>
            <person name="Orjeda G."/>
            <person name="Samain S."/>
            <person name="Cattolico L."/>
            <person name="Pelletier E."/>
            <person name="Couloux A."/>
            <person name="Segurens B."/>
            <person name="Wincker P."/>
            <person name="D'Hont A."/>
            <person name="Scarpelli C."/>
            <person name="Weissenbach J."/>
            <person name="Salanoubat M."/>
            <person name="Quetier F."/>
            <person name="Yu Y."/>
            <person name="Kim H.R."/>
            <person name="Rambo T."/>
            <person name="Currie J."/>
            <person name="Collura K."/>
            <person name="Luo M."/>
            <person name="Yang T."/>
            <person name="Ammiraju J.S.S."/>
            <person name="Engler F."/>
            <person name="Soderlund C."/>
            <person name="Wing R.A."/>
            <person name="Palmer L.E."/>
            <person name="de la Bastide M."/>
            <person name="Spiegel L."/>
            <person name="Nascimento L."/>
            <person name="Zutavern T."/>
            <person name="O'Shaughnessy A."/>
            <person name="Dike S."/>
            <person name="Dedhia N."/>
            <person name="Preston R."/>
            <person name="Balija V."/>
            <person name="McCombie W.R."/>
            <person name="Chow T."/>
            <person name="Chen H."/>
            <person name="Chung M."/>
            <person name="Chen C."/>
            <person name="Shaw J."/>
            <person name="Wu H."/>
            <person name="Hsiao K."/>
            <person name="Chao Y."/>
            <person name="Chu M."/>
            <person name="Cheng C."/>
            <person name="Hour A."/>
            <person name="Lee P."/>
            <person name="Lin S."/>
            <person name="Lin Y."/>
            <person name="Liou J."/>
            <person name="Liu S."/>
            <person name="Hsing Y."/>
            <person name="Raghuvanshi S."/>
            <person name="Mohanty A."/>
            <person name="Bharti A.K."/>
            <person name="Gaur A."/>
            <person name="Gupta V."/>
            <person name="Kumar D."/>
            <person name="Ravi V."/>
            <person name="Vij S."/>
            <person name="Kapur A."/>
            <person name="Khurana P."/>
            <person name="Khurana P."/>
            <person name="Khurana J.P."/>
            <person name="Tyagi A.K."/>
            <person name="Gaikwad K."/>
            <person name="Singh A."/>
            <person name="Dalal V."/>
            <person name="Srivastava S."/>
            <person name="Dixit A."/>
            <person name="Pal A.K."/>
            <person name="Ghazi I.A."/>
            <person name="Yadav M."/>
            <person name="Pandit A."/>
            <person name="Bhargava A."/>
            <person name="Sureshbabu K."/>
            <person name="Batra K."/>
            <person name="Sharma T.R."/>
            <person name="Mohapatra T."/>
            <person name="Singh N.K."/>
            <person name="Messing J."/>
            <person name="Nelson A.B."/>
            <person name="Fuks G."/>
            <person name="Kavchok S."/>
            <person name="Keizer G."/>
            <person name="Linton E."/>
            <person name="Llaca V."/>
            <person name="Song R."/>
            <person name="Tanyolac B."/>
            <person name="Young S."/>
            <person name="Ho-Il K."/>
            <person name="Hahn J.H."/>
            <person name="Sangsakoo G."/>
            <person name="Vanavichit A."/>
            <person name="de Mattos Luiz.A.T."/>
            <person name="Zimmer P.D."/>
            <person name="Malone G."/>
            <person name="Dellagostin O."/>
            <person name="de Oliveira A.C."/>
            <person name="Bevan M."/>
            <person name="Bancroft I."/>
            <person name="Minx P."/>
            <person name="Cordum H."/>
            <person name="Wilson R."/>
            <person name="Cheng Z."/>
            <person name="Jin W."/>
            <person name="Jiang J."/>
            <person name="Leong S.A."/>
            <person name="Iwama H."/>
            <person name="Gojobori T."/>
            <person name="Itoh T."/>
            <person name="Niimura Y."/>
            <person name="Fujii Y."/>
            <person name="Habara T."/>
            <person name="Sakai H."/>
            <person name="Sato Y."/>
            <person name="Wilson G."/>
            <person name="Kumar K."/>
            <person name="McCouch S."/>
            <person name="Juretic N."/>
            <person name="Hoen D."/>
            <person name="Wright S."/>
            <person name="Bruskiewich R."/>
            <person name="Bureau T."/>
            <person name="Miyao A."/>
            <person name="Hirochika H."/>
            <person name="Nishikawa T."/>
            <person name="Kadowaki K."/>
            <person name="Sugiura M."/>
            <person name="Burr B."/>
            <person name="Sasaki T."/>
        </authorList>
    </citation>
    <scope>NUCLEOTIDE SEQUENCE [LARGE SCALE GENOMIC DNA]</scope>
    <source>
        <strain evidence="3">cv. Nipponbare</strain>
    </source>
</reference>
<dbReference type="AlphaFoldDB" id="Q7XXH9"/>
<proteinExistence type="predicted"/>
<name>Q7XXH9_ORYSJ</name>
<evidence type="ECO:0000313" key="3">
    <source>
        <dbReference type="Proteomes" id="UP000000763"/>
    </source>
</evidence>
<accession>Q7XXH9</accession>
<evidence type="ECO:0000256" key="1">
    <source>
        <dbReference type="SAM" id="MobiDB-lite"/>
    </source>
</evidence>
<protein>
    <submittedName>
        <fullName evidence="2">OSJNBa0059H15.10 protein</fullName>
    </submittedName>
</protein>
<feature type="compositionally biased region" description="Low complexity" evidence="1">
    <location>
        <begin position="16"/>
        <end position="31"/>
    </location>
</feature>
<reference evidence="3" key="2">
    <citation type="journal article" date="2008" name="Nucleic Acids Res.">
        <title>The rice annotation project database (RAP-DB): 2008 update.</title>
        <authorList>
            <consortium name="The rice annotation project (RAP)"/>
        </authorList>
    </citation>
    <scope>GENOME REANNOTATION</scope>
    <source>
        <strain evidence="3">cv. Nipponbare</strain>
    </source>
</reference>
<sequence>MDVSDVDTATAESKAADATTMSPTTSTSSDASRNRDQSESQFVFQEQAPTTSDSTPPSPQHISTANQPPIPGVTNATYSGYGFQEQFLQSVQPSMEDVRQGTSQRVVPQALCKSEKCWLYLKDNSSTDPSHAKVRLLTVRVSKDRRGETKWLVVKGVSCEPLAESPQSQVDRFNSKVIKLLASTVQSKIRKFQEYPQFWPRSVQAEPVGPVSAKQRNRKVESSQCKSCGVDQPVNQSVRSRMWQFKVQISQTAHQHRLSF</sequence>
<gene>
    <name evidence="2" type="primary">OSJNBa0059H15.10</name>
</gene>
<dbReference type="Proteomes" id="UP000000763">
    <property type="component" value="Chromosome 4"/>
</dbReference>